<dbReference type="Pfam" id="PF00586">
    <property type="entry name" value="AIRS"/>
    <property type="match status" value="1"/>
</dbReference>
<dbReference type="InterPro" id="IPR016188">
    <property type="entry name" value="PurM-like_N"/>
</dbReference>
<reference evidence="4" key="1">
    <citation type="submission" date="2024-06" db="EMBL/GenBank/DDBJ databases">
        <authorList>
            <person name="Fan A."/>
            <person name="Zhang F.Y."/>
            <person name="Zhang L."/>
        </authorList>
    </citation>
    <scope>NUCLEOTIDE SEQUENCE</scope>
    <source>
        <strain evidence="4">Y61</strain>
    </source>
</reference>
<dbReference type="PANTHER" id="PTHR30303">
    <property type="entry name" value="HYDROGENASE ISOENZYMES FORMATION PROTEIN HYPE"/>
    <property type="match status" value="1"/>
</dbReference>
<dbReference type="PIRSF" id="PIRSF005644">
    <property type="entry name" value="Hdrgns_mtr_HypE"/>
    <property type="match status" value="1"/>
</dbReference>
<proteinExistence type="inferred from homology"/>
<dbReference type="SUPFAM" id="SSF56042">
    <property type="entry name" value="PurM C-terminal domain-like"/>
    <property type="match status" value="1"/>
</dbReference>
<protein>
    <submittedName>
        <fullName evidence="4">Hydrogenase expression/formation protein HypE</fullName>
    </submittedName>
</protein>
<dbReference type="PANTHER" id="PTHR30303:SF0">
    <property type="entry name" value="CARBAMOYL DEHYDRATASE HYPE"/>
    <property type="match status" value="1"/>
</dbReference>
<comment type="similarity">
    <text evidence="1">Belongs to the HypE family.</text>
</comment>
<dbReference type="InterPro" id="IPR010918">
    <property type="entry name" value="PurM-like_C_dom"/>
</dbReference>
<evidence type="ECO:0000259" key="3">
    <source>
        <dbReference type="Pfam" id="PF02769"/>
    </source>
</evidence>
<dbReference type="Gene3D" id="3.30.1330.10">
    <property type="entry name" value="PurM-like, N-terminal domain"/>
    <property type="match status" value="1"/>
</dbReference>
<gene>
    <name evidence="4" type="primary">hypE</name>
    <name evidence="4" type="ORF">ABNN70_08145</name>
</gene>
<dbReference type="RefSeq" id="WP_353947503.1">
    <property type="nucleotide sequence ID" value="NZ_CP159510.1"/>
</dbReference>
<feature type="domain" description="PurM-like N-terminal" evidence="2">
    <location>
        <begin position="37"/>
        <end position="147"/>
    </location>
</feature>
<name>A0AAU8ICB1_9BACL</name>
<organism evidence="4">
    <name type="scientific">Sporolactobacillus sp. Y61</name>
    <dbReference type="NCBI Taxonomy" id="3160863"/>
    <lineage>
        <taxon>Bacteria</taxon>
        <taxon>Bacillati</taxon>
        <taxon>Bacillota</taxon>
        <taxon>Bacilli</taxon>
        <taxon>Bacillales</taxon>
        <taxon>Sporolactobacillaceae</taxon>
        <taxon>Sporolactobacillus</taxon>
    </lineage>
</organism>
<dbReference type="InterPro" id="IPR036676">
    <property type="entry name" value="PurM-like_C_sf"/>
</dbReference>
<sequence>MDRKVTLAHGDGGELAHKLIQQIFVSAFGNETASHFDSAFLSVGSGEIAVTTDSFVVHPLFFPGGDIGKLAVSGTVNDLSVAGARPLFLTAGFIIEEGFPLSDLRTIVRSLAREAEQAGVHVVAGDTKVVEKGGADGLYINTTGIGLKRKETGIAPERMEAGDAVILSGTAGDHGIAILAARGELGLITDLKSDCAPLNQMIDRLFQGGIDIKMMRDPTRGGVATTLVEIAEDFGVQIELTESRIPIRNEVKGACDILGFDPLYLANEGKVILIVADKDRERALEVLHATPEGSQATLIGKVTGRGHGQLVLETPLGSKRRLHRLSGMMLPRIC</sequence>
<dbReference type="EMBL" id="CP159510">
    <property type="protein sequence ID" value="XCJ15704.1"/>
    <property type="molecule type" value="Genomic_DNA"/>
</dbReference>
<feature type="domain" description="PurM-like C-terminal" evidence="3">
    <location>
        <begin position="160"/>
        <end position="312"/>
    </location>
</feature>
<dbReference type="Gene3D" id="3.90.650.10">
    <property type="entry name" value="PurM-like C-terminal domain"/>
    <property type="match status" value="1"/>
</dbReference>
<evidence type="ECO:0000313" key="4">
    <source>
        <dbReference type="EMBL" id="XCJ15704.1"/>
    </source>
</evidence>
<evidence type="ECO:0000256" key="1">
    <source>
        <dbReference type="ARBA" id="ARBA00006243"/>
    </source>
</evidence>
<dbReference type="AlphaFoldDB" id="A0AAU8ICB1"/>
<dbReference type="CDD" id="cd02197">
    <property type="entry name" value="HypE"/>
    <property type="match status" value="1"/>
</dbReference>
<dbReference type="InterPro" id="IPR036921">
    <property type="entry name" value="PurM-like_N_sf"/>
</dbReference>
<dbReference type="GO" id="GO:0051604">
    <property type="term" value="P:protein maturation"/>
    <property type="evidence" value="ECO:0007669"/>
    <property type="project" value="TreeGrafter"/>
</dbReference>
<dbReference type="InterPro" id="IPR011854">
    <property type="entry name" value="HypE"/>
</dbReference>
<dbReference type="SUPFAM" id="SSF55326">
    <property type="entry name" value="PurM N-terminal domain-like"/>
    <property type="match status" value="1"/>
</dbReference>
<dbReference type="NCBIfam" id="TIGR02124">
    <property type="entry name" value="hypE"/>
    <property type="match status" value="1"/>
</dbReference>
<accession>A0AAU8ICB1</accession>
<evidence type="ECO:0000259" key="2">
    <source>
        <dbReference type="Pfam" id="PF00586"/>
    </source>
</evidence>
<dbReference type="Pfam" id="PF02769">
    <property type="entry name" value="AIRS_C"/>
    <property type="match status" value="1"/>
</dbReference>